<protein>
    <submittedName>
        <fullName evidence="1">Uncharacterized protein</fullName>
    </submittedName>
</protein>
<evidence type="ECO:0000313" key="2">
    <source>
        <dbReference type="Proteomes" id="UP001139028"/>
    </source>
</evidence>
<sequence length="88" mass="9948">MASVIIPVKTKDNISTSVSIDEDLYLLLACDFPGVAECRAWIREEAARYPKSYSITRMVRIQALHRIAKPSLVKKSLEIEGQIDIEEI</sequence>
<reference evidence="1" key="1">
    <citation type="journal article" date="2022" name="Arch. Microbiol.">
        <title>Microbulbifer okhotskensis sp. nov., isolated from a deep bottom sediment of the Okhotsk Sea.</title>
        <authorList>
            <person name="Romanenko L."/>
            <person name="Kurilenko V."/>
            <person name="Otstavnykh N."/>
            <person name="Velansky P."/>
            <person name="Isaeva M."/>
            <person name="Mikhailov V."/>
        </authorList>
    </citation>
    <scope>NUCLEOTIDE SEQUENCE</scope>
    <source>
        <strain evidence="1">OS29</strain>
    </source>
</reference>
<proteinExistence type="predicted"/>
<accession>A0A9X2EPM5</accession>
<dbReference type="Proteomes" id="UP001139028">
    <property type="component" value="Unassembled WGS sequence"/>
</dbReference>
<evidence type="ECO:0000313" key="1">
    <source>
        <dbReference type="EMBL" id="MCO1336127.1"/>
    </source>
</evidence>
<keyword evidence="2" id="KW-1185">Reference proteome</keyword>
<organism evidence="1 2">
    <name type="scientific">Microbulbifer okhotskensis</name>
    <dbReference type="NCBI Taxonomy" id="2926617"/>
    <lineage>
        <taxon>Bacteria</taxon>
        <taxon>Pseudomonadati</taxon>
        <taxon>Pseudomonadota</taxon>
        <taxon>Gammaproteobacteria</taxon>
        <taxon>Cellvibrionales</taxon>
        <taxon>Microbulbiferaceae</taxon>
        <taxon>Microbulbifer</taxon>
    </lineage>
</organism>
<dbReference type="EMBL" id="JALBWM010000106">
    <property type="protein sequence ID" value="MCO1336127.1"/>
    <property type="molecule type" value="Genomic_DNA"/>
</dbReference>
<comment type="caution">
    <text evidence="1">The sequence shown here is derived from an EMBL/GenBank/DDBJ whole genome shotgun (WGS) entry which is preliminary data.</text>
</comment>
<dbReference type="RefSeq" id="WP_252471542.1">
    <property type="nucleotide sequence ID" value="NZ_JALBWM010000106.1"/>
</dbReference>
<dbReference type="AlphaFoldDB" id="A0A9X2EPM5"/>
<name>A0A9X2EPM5_9GAMM</name>
<gene>
    <name evidence="1" type="ORF">MO867_17485</name>
</gene>